<feature type="region of interest" description="Disordered" evidence="1">
    <location>
        <begin position="292"/>
        <end position="337"/>
    </location>
</feature>
<keyword evidence="4" id="KW-1185">Reference proteome</keyword>
<protein>
    <recommendedName>
        <fullName evidence="2">DUF7918 domain-containing protein</fullName>
    </recommendedName>
</protein>
<dbReference type="STRING" id="1160509.A0A3N4IE76"/>
<accession>A0A3N4IE76</accession>
<name>A0A3N4IE76_ASCIM</name>
<dbReference type="EMBL" id="ML119671">
    <property type="protein sequence ID" value="RPA82440.1"/>
    <property type="molecule type" value="Genomic_DNA"/>
</dbReference>
<dbReference type="AlphaFoldDB" id="A0A3N4IE76"/>
<sequence length="337" mass="37734">MVQTLDSSLTITIKTPLRRSLNEYRYPDAEPPSTTTVYVELPPPHEPQSFSVDITPTTPFDFTRTLGYKCWLSVDGVKNNLGHGIRTGNHEYGTSIRGMELRDAETGALVTRECTFRPVETTDDSEEAAVIDKDDAAKLGCIQIEIRPYLWTTPESDERFNGRIQDPTKYHTQDALLGGGKVHEKALKGSSSSHRASLGRVLRQVHSHRSMNVVSKQATYVRFLYRSRASLQSLGIIPADPIIRASPLIRPGEIITIDSDDEHTERLLKREVRVKQEGGKFAETKQHLGETKAYVKGKVKQERKPKRERGDEAWVIDGDPGPGASKRMKLETIDLTG</sequence>
<dbReference type="Pfam" id="PF25534">
    <property type="entry name" value="DUF7918"/>
    <property type="match status" value="1"/>
</dbReference>
<feature type="compositionally biased region" description="Basic residues" evidence="1">
    <location>
        <begin position="295"/>
        <end position="307"/>
    </location>
</feature>
<proteinExistence type="predicted"/>
<dbReference type="PANTHER" id="PTHR36223">
    <property type="entry name" value="BETA-LACTAMASE-TYPE TRANSPEPTIDASE FOLD DOMAIN CONTAINING PROTEIN"/>
    <property type="match status" value="1"/>
</dbReference>
<evidence type="ECO:0000256" key="1">
    <source>
        <dbReference type="SAM" id="MobiDB-lite"/>
    </source>
</evidence>
<gene>
    <name evidence="3" type="ORF">BJ508DRAFT_414093</name>
</gene>
<dbReference type="InterPro" id="IPR057678">
    <property type="entry name" value="DUF7918"/>
</dbReference>
<organism evidence="3 4">
    <name type="scientific">Ascobolus immersus RN42</name>
    <dbReference type="NCBI Taxonomy" id="1160509"/>
    <lineage>
        <taxon>Eukaryota</taxon>
        <taxon>Fungi</taxon>
        <taxon>Dikarya</taxon>
        <taxon>Ascomycota</taxon>
        <taxon>Pezizomycotina</taxon>
        <taxon>Pezizomycetes</taxon>
        <taxon>Pezizales</taxon>
        <taxon>Ascobolaceae</taxon>
        <taxon>Ascobolus</taxon>
    </lineage>
</organism>
<evidence type="ECO:0000313" key="4">
    <source>
        <dbReference type="Proteomes" id="UP000275078"/>
    </source>
</evidence>
<feature type="domain" description="DUF7918" evidence="2">
    <location>
        <begin position="20"/>
        <end position="239"/>
    </location>
</feature>
<reference evidence="3 4" key="1">
    <citation type="journal article" date="2018" name="Nat. Ecol. Evol.">
        <title>Pezizomycetes genomes reveal the molecular basis of ectomycorrhizal truffle lifestyle.</title>
        <authorList>
            <person name="Murat C."/>
            <person name="Payen T."/>
            <person name="Noel B."/>
            <person name="Kuo A."/>
            <person name="Morin E."/>
            <person name="Chen J."/>
            <person name="Kohler A."/>
            <person name="Krizsan K."/>
            <person name="Balestrini R."/>
            <person name="Da Silva C."/>
            <person name="Montanini B."/>
            <person name="Hainaut M."/>
            <person name="Levati E."/>
            <person name="Barry K.W."/>
            <person name="Belfiori B."/>
            <person name="Cichocki N."/>
            <person name="Clum A."/>
            <person name="Dockter R.B."/>
            <person name="Fauchery L."/>
            <person name="Guy J."/>
            <person name="Iotti M."/>
            <person name="Le Tacon F."/>
            <person name="Lindquist E.A."/>
            <person name="Lipzen A."/>
            <person name="Malagnac F."/>
            <person name="Mello A."/>
            <person name="Molinier V."/>
            <person name="Miyauchi S."/>
            <person name="Poulain J."/>
            <person name="Riccioni C."/>
            <person name="Rubini A."/>
            <person name="Sitrit Y."/>
            <person name="Splivallo R."/>
            <person name="Traeger S."/>
            <person name="Wang M."/>
            <person name="Zifcakova L."/>
            <person name="Wipf D."/>
            <person name="Zambonelli A."/>
            <person name="Paolocci F."/>
            <person name="Nowrousian M."/>
            <person name="Ottonello S."/>
            <person name="Baldrian P."/>
            <person name="Spatafora J.W."/>
            <person name="Henrissat B."/>
            <person name="Nagy L.G."/>
            <person name="Aury J.M."/>
            <person name="Wincker P."/>
            <person name="Grigoriev I.V."/>
            <person name="Bonfante P."/>
            <person name="Martin F.M."/>
        </authorList>
    </citation>
    <scope>NUCLEOTIDE SEQUENCE [LARGE SCALE GENOMIC DNA]</scope>
    <source>
        <strain evidence="3 4">RN42</strain>
    </source>
</reference>
<evidence type="ECO:0000259" key="2">
    <source>
        <dbReference type="Pfam" id="PF25534"/>
    </source>
</evidence>
<evidence type="ECO:0000313" key="3">
    <source>
        <dbReference type="EMBL" id="RPA82440.1"/>
    </source>
</evidence>
<dbReference type="Proteomes" id="UP000275078">
    <property type="component" value="Unassembled WGS sequence"/>
</dbReference>
<feature type="compositionally biased region" description="Basic and acidic residues" evidence="1">
    <location>
        <begin position="328"/>
        <end position="337"/>
    </location>
</feature>
<dbReference type="OrthoDB" id="3364132at2759"/>
<dbReference type="PANTHER" id="PTHR36223:SF1">
    <property type="entry name" value="TRANSCRIPTION ELONGATION FACTOR EAF N-TERMINAL DOMAIN-CONTAINING PROTEIN"/>
    <property type="match status" value="1"/>
</dbReference>